<reference evidence="1 2" key="1">
    <citation type="submission" date="2019-05" db="EMBL/GenBank/DDBJ databases">
        <title>Another draft genome of Portunus trituberculatus and its Hox gene families provides insights of decapod evolution.</title>
        <authorList>
            <person name="Jeong J.-H."/>
            <person name="Song I."/>
            <person name="Kim S."/>
            <person name="Choi T."/>
            <person name="Kim D."/>
            <person name="Ryu S."/>
            <person name="Kim W."/>
        </authorList>
    </citation>
    <scope>NUCLEOTIDE SEQUENCE [LARGE SCALE GENOMIC DNA]</scope>
    <source>
        <tissue evidence="1">Muscle</tissue>
    </source>
</reference>
<sequence>MHDITAFEVTDVGRRADDWTGINAPSRRLELQVTVLLSPASGAMRDYKRYKRLQDLFLPRLKQRRQDGTGRGGARWGGTALRLLPGMQVACWSTAFVNPVGLRENDDNIY</sequence>
<accession>A0A5B7EBW9</accession>
<dbReference type="Proteomes" id="UP000324222">
    <property type="component" value="Unassembled WGS sequence"/>
</dbReference>
<name>A0A5B7EBW9_PORTR</name>
<proteinExistence type="predicted"/>
<evidence type="ECO:0000313" key="2">
    <source>
        <dbReference type="Proteomes" id="UP000324222"/>
    </source>
</evidence>
<gene>
    <name evidence="1" type="ORF">E2C01_024886</name>
</gene>
<protein>
    <submittedName>
        <fullName evidence="1">Uncharacterized protein</fullName>
    </submittedName>
</protein>
<dbReference type="AlphaFoldDB" id="A0A5B7EBW9"/>
<evidence type="ECO:0000313" key="1">
    <source>
        <dbReference type="EMBL" id="MPC31591.1"/>
    </source>
</evidence>
<dbReference type="EMBL" id="VSRR010002467">
    <property type="protein sequence ID" value="MPC31591.1"/>
    <property type="molecule type" value="Genomic_DNA"/>
</dbReference>
<keyword evidence="2" id="KW-1185">Reference proteome</keyword>
<comment type="caution">
    <text evidence="1">The sequence shown here is derived from an EMBL/GenBank/DDBJ whole genome shotgun (WGS) entry which is preliminary data.</text>
</comment>
<organism evidence="1 2">
    <name type="scientific">Portunus trituberculatus</name>
    <name type="common">Swimming crab</name>
    <name type="synonym">Neptunus trituberculatus</name>
    <dbReference type="NCBI Taxonomy" id="210409"/>
    <lineage>
        <taxon>Eukaryota</taxon>
        <taxon>Metazoa</taxon>
        <taxon>Ecdysozoa</taxon>
        <taxon>Arthropoda</taxon>
        <taxon>Crustacea</taxon>
        <taxon>Multicrustacea</taxon>
        <taxon>Malacostraca</taxon>
        <taxon>Eumalacostraca</taxon>
        <taxon>Eucarida</taxon>
        <taxon>Decapoda</taxon>
        <taxon>Pleocyemata</taxon>
        <taxon>Brachyura</taxon>
        <taxon>Eubrachyura</taxon>
        <taxon>Portunoidea</taxon>
        <taxon>Portunidae</taxon>
        <taxon>Portuninae</taxon>
        <taxon>Portunus</taxon>
    </lineage>
</organism>